<dbReference type="EMBL" id="MFYX01000006">
    <property type="protein sequence ID" value="OGK07489.1"/>
    <property type="molecule type" value="Genomic_DNA"/>
</dbReference>
<evidence type="ECO:0000313" key="2">
    <source>
        <dbReference type="EMBL" id="OGK07489.1"/>
    </source>
</evidence>
<sequence length="232" mass="26665">MRIHFLQHVPFEGPAPIIIWAREHRYPVTYTRLFKKEPLPPLAAFDALVIMGGPMSVHDENQYPWLLKEKHFIEKAITRGKRLFGICLGAQLIAHVLGARVRKNSHREIGWYPVRLTQKAQEVSLIFHDIPQIFPALHWHGETFDIPQGSLYIGRTTACRNQGFIYNDRVIAFQFHIEATPKGIAALIKNCGAQLSAGPFVQTPEQLLKNCELRTRCCNHLLNRMLETWTII</sequence>
<comment type="caution">
    <text evidence="2">The sequence shown here is derived from an EMBL/GenBank/DDBJ whole genome shotgun (WGS) entry which is preliminary data.</text>
</comment>
<dbReference type="FunFam" id="3.40.50.880:FF:000033">
    <property type="entry name" value="Glutamine amidotransferase class-I"/>
    <property type="match status" value="1"/>
</dbReference>
<dbReference type="SUPFAM" id="SSF52317">
    <property type="entry name" value="Class I glutamine amidotransferase-like"/>
    <property type="match status" value="1"/>
</dbReference>
<feature type="domain" description="Glutamine amidotransferase" evidence="1">
    <location>
        <begin position="41"/>
        <end position="184"/>
    </location>
</feature>
<proteinExistence type="predicted"/>
<dbReference type="Pfam" id="PF00117">
    <property type="entry name" value="GATase"/>
    <property type="match status" value="1"/>
</dbReference>
<protein>
    <recommendedName>
        <fullName evidence="1">Glutamine amidotransferase domain-containing protein</fullName>
    </recommendedName>
</protein>
<gene>
    <name evidence="2" type="ORF">A2519_20230</name>
</gene>
<evidence type="ECO:0000259" key="1">
    <source>
        <dbReference type="Pfam" id="PF00117"/>
    </source>
</evidence>
<dbReference type="CDD" id="cd01741">
    <property type="entry name" value="GATase1_1"/>
    <property type="match status" value="1"/>
</dbReference>
<accession>A0A1F7FL95</accession>
<dbReference type="InterPro" id="IPR029062">
    <property type="entry name" value="Class_I_gatase-like"/>
</dbReference>
<dbReference type="InterPro" id="IPR044992">
    <property type="entry name" value="ChyE-like"/>
</dbReference>
<evidence type="ECO:0000313" key="3">
    <source>
        <dbReference type="Proteomes" id="UP000179243"/>
    </source>
</evidence>
<dbReference type="PANTHER" id="PTHR42695:SF5">
    <property type="entry name" value="GLUTAMINE AMIDOTRANSFERASE YLR126C-RELATED"/>
    <property type="match status" value="1"/>
</dbReference>
<dbReference type="Gene3D" id="3.40.50.880">
    <property type="match status" value="1"/>
</dbReference>
<dbReference type="Proteomes" id="UP000179243">
    <property type="component" value="Unassembled WGS sequence"/>
</dbReference>
<organism evidence="2 3">
    <name type="scientific">Candidatus Raymondbacteria bacterium RIFOXYD12_FULL_49_13</name>
    <dbReference type="NCBI Taxonomy" id="1817890"/>
    <lineage>
        <taxon>Bacteria</taxon>
        <taxon>Raymondiibacteriota</taxon>
    </lineage>
</organism>
<dbReference type="GO" id="GO:0005829">
    <property type="term" value="C:cytosol"/>
    <property type="evidence" value="ECO:0007669"/>
    <property type="project" value="TreeGrafter"/>
</dbReference>
<name>A0A1F7FL95_UNCRA</name>
<dbReference type="AlphaFoldDB" id="A0A1F7FL95"/>
<dbReference type="PANTHER" id="PTHR42695">
    <property type="entry name" value="GLUTAMINE AMIDOTRANSFERASE YLR126C-RELATED"/>
    <property type="match status" value="1"/>
</dbReference>
<reference evidence="2 3" key="1">
    <citation type="journal article" date="2016" name="Nat. Commun.">
        <title>Thousands of microbial genomes shed light on interconnected biogeochemical processes in an aquifer system.</title>
        <authorList>
            <person name="Anantharaman K."/>
            <person name="Brown C.T."/>
            <person name="Hug L.A."/>
            <person name="Sharon I."/>
            <person name="Castelle C.J."/>
            <person name="Probst A.J."/>
            <person name="Thomas B.C."/>
            <person name="Singh A."/>
            <person name="Wilkins M.J."/>
            <person name="Karaoz U."/>
            <person name="Brodie E.L."/>
            <person name="Williams K.H."/>
            <person name="Hubbard S.S."/>
            <person name="Banfield J.F."/>
        </authorList>
    </citation>
    <scope>NUCLEOTIDE SEQUENCE [LARGE SCALE GENOMIC DNA]</scope>
</reference>
<dbReference type="PROSITE" id="PS51273">
    <property type="entry name" value="GATASE_TYPE_1"/>
    <property type="match status" value="1"/>
</dbReference>
<dbReference type="InterPro" id="IPR017926">
    <property type="entry name" value="GATASE"/>
</dbReference>